<dbReference type="AlphaFoldDB" id="A0A7D9EAK9"/>
<dbReference type="InterPro" id="IPR017930">
    <property type="entry name" value="Myb_dom"/>
</dbReference>
<evidence type="ECO:0000313" key="1">
    <source>
        <dbReference type="EMBL" id="CAB4005839.1"/>
    </source>
</evidence>
<proteinExistence type="predicted"/>
<gene>
    <name evidence="1" type="ORF">PACLA_8A027618</name>
</gene>
<dbReference type="GO" id="GO:0000781">
    <property type="term" value="C:chromosome, telomeric region"/>
    <property type="evidence" value="ECO:0007669"/>
    <property type="project" value="InterPro"/>
</dbReference>
<keyword evidence="2" id="KW-1185">Reference proteome</keyword>
<protein>
    <submittedName>
        <fullName evidence="1">Telomeric repeat-binding factor 2-like</fullName>
    </submittedName>
</protein>
<sequence length="107" mass="12291">MVTEKKRKFLAPQKNAKQVAWDGSDSDSSFDDNVIPIGIARKKKKTAKCAWSQDEMDYIRDGIQMFGAGDWAAIRDHYPFQIAHQNSVKIKDKYRNMVKNGLIVEEQ</sequence>
<dbReference type="GO" id="GO:0031848">
    <property type="term" value="P:protection from non-homologous end joining at telomere"/>
    <property type="evidence" value="ECO:0007669"/>
    <property type="project" value="InterPro"/>
</dbReference>
<dbReference type="PANTHER" id="PTHR46833">
    <property type="entry name" value="TELOMERIC REPEAT-BINDING FACTOR 2 TERF2"/>
    <property type="match status" value="1"/>
</dbReference>
<dbReference type="InterPro" id="IPR001005">
    <property type="entry name" value="SANT/Myb"/>
</dbReference>
<dbReference type="Gene3D" id="1.10.246.220">
    <property type="match status" value="1"/>
</dbReference>
<dbReference type="CDD" id="cd11660">
    <property type="entry name" value="SANT_TRF"/>
    <property type="match status" value="1"/>
</dbReference>
<accession>A0A7D9EAK9</accession>
<dbReference type="GO" id="GO:0042162">
    <property type="term" value="F:telomeric DNA binding"/>
    <property type="evidence" value="ECO:0007669"/>
    <property type="project" value="InterPro"/>
</dbReference>
<evidence type="ECO:0000313" key="2">
    <source>
        <dbReference type="Proteomes" id="UP001152795"/>
    </source>
</evidence>
<dbReference type="PANTHER" id="PTHR46833:SF1">
    <property type="entry name" value="TELOMERIC REPEAT-BINDING FACTOR 2"/>
    <property type="match status" value="1"/>
</dbReference>
<dbReference type="InterPro" id="IPR009057">
    <property type="entry name" value="Homeodomain-like_sf"/>
</dbReference>
<dbReference type="SMART" id="SM00717">
    <property type="entry name" value="SANT"/>
    <property type="match status" value="1"/>
</dbReference>
<reference evidence="1" key="1">
    <citation type="submission" date="2020-04" db="EMBL/GenBank/DDBJ databases">
        <authorList>
            <person name="Alioto T."/>
            <person name="Alioto T."/>
            <person name="Gomez Garrido J."/>
        </authorList>
    </citation>
    <scope>NUCLEOTIDE SEQUENCE</scope>
    <source>
        <strain evidence="1">A484AB</strain>
    </source>
</reference>
<dbReference type="Proteomes" id="UP001152795">
    <property type="component" value="Unassembled WGS sequence"/>
</dbReference>
<dbReference type="OrthoDB" id="5969701at2759"/>
<dbReference type="InterPro" id="IPR030657">
    <property type="entry name" value="TERF2"/>
</dbReference>
<dbReference type="EMBL" id="CACRXK020005327">
    <property type="protein sequence ID" value="CAB4005839.1"/>
    <property type="molecule type" value="Genomic_DNA"/>
</dbReference>
<dbReference type="SUPFAM" id="SSF46689">
    <property type="entry name" value="Homeodomain-like"/>
    <property type="match status" value="1"/>
</dbReference>
<dbReference type="PROSITE" id="PS51294">
    <property type="entry name" value="HTH_MYB"/>
    <property type="match status" value="1"/>
</dbReference>
<name>A0A7D9EAK9_PARCT</name>
<dbReference type="GO" id="GO:0005634">
    <property type="term" value="C:nucleus"/>
    <property type="evidence" value="ECO:0007669"/>
    <property type="project" value="InterPro"/>
</dbReference>
<organism evidence="1 2">
    <name type="scientific">Paramuricea clavata</name>
    <name type="common">Red gorgonian</name>
    <name type="synonym">Violescent sea-whip</name>
    <dbReference type="NCBI Taxonomy" id="317549"/>
    <lineage>
        <taxon>Eukaryota</taxon>
        <taxon>Metazoa</taxon>
        <taxon>Cnidaria</taxon>
        <taxon>Anthozoa</taxon>
        <taxon>Octocorallia</taxon>
        <taxon>Malacalcyonacea</taxon>
        <taxon>Plexauridae</taxon>
        <taxon>Paramuricea</taxon>
    </lineage>
</organism>
<comment type="caution">
    <text evidence="1">The sequence shown here is derived from an EMBL/GenBank/DDBJ whole genome shotgun (WGS) entry which is preliminary data.</text>
</comment>
<dbReference type="Pfam" id="PF00249">
    <property type="entry name" value="Myb_DNA-binding"/>
    <property type="match status" value="1"/>
</dbReference>
<dbReference type="PROSITE" id="PS50090">
    <property type="entry name" value="MYB_LIKE"/>
    <property type="match status" value="1"/>
</dbReference>